<dbReference type="Proteomes" id="UP000266861">
    <property type="component" value="Unassembled WGS sequence"/>
</dbReference>
<evidence type="ECO:0000256" key="1">
    <source>
        <dbReference type="SAM" id="MobiDB-lite"/>
    </source>
</evidence>
<dbReference type="AlphaFoldDB" id="A0A397GCD5"/>
<evidence type="ECO:0000313" key="2">
    <source>
        <dbReference type="EMBL" id="RHZ48675.1"/>
    </source>
</evidence>
<sequence length="69" mass="7693">MSLDFLHYKSSVVTAPRFKIIKSATISSAAISLATTVETTTSRLTSKRRRTEVRSVGQYSDSNIRKDVK</sequence>
<proteinExistence type="predicted"/>
<organism evidence="2 3">
    <name type="scientific">Diversispora epigaea</name>
    <dbReference type="NCBI Taxonomy" id="1348612"/>
    <lineage>
        <taxon>Eukaryota</taxon>
        <taxon>Fungi</taxon>
        <taxon>Fungi incertae sedis</taxon>
        <taxon>Mucoromycota</taxon>
        <taxon>Glomeromycotina</taxon>
        <taxon>Glomeromycetes</taxon>
        <taxon>Diversisporales</taxon>
        <taxon>Diversisporaceae</taxon>
        <taxon>Diversispora</taxon>
    </lineage>
</organism>
<gene>
    <name evidence="2" type="ORF">Glove_543g109</name>
</gene>
<reference evidence="2 3" key="1">
    <citation type="submission" date="2018-08" db="EMBL/GenBank/DDBJ databases">
        <title>Genome and evolution of the arbuscular mycorrhizal fungus Diversispora epigaea (formerly Glomus versiforme) and its bacterial endosymbionts.</title>
        <authorList>
            <person name="Sun X."/>
            <person name="Fei Z."/>
            <person name="Harrison M."/>
        </authorList>
    </citation>
    <scope>NUCLEOTIDE SEQUENCE [LARGE SCALE GENOMIC DNA]</scope>
    <source>
        <strain evidence="2 3">IT104</strain>
    </source>
</reference>
<comment type="caution">
    <text evidence="2">The sequence shown here is derived from an EMBL/GenBank/DDBJ whole genome shotgun (WGS) entry which is preliminary data.</text>
</comment>
<dbReference type="EMBL" id="PQFF01000462">
    <property type="protein sequence ID" value="RHZ48675.1"/>
    <property type="molecule type" value="Genomic_DNA"/>
</dbReference>
<feature type="region of interest" description="Disordered" evidence="1">
    <location>
        <begin position="41"/>
        <end position="69"/>
    </location>
</feature>
<accession>A0A397GCD5</accession>
<protein>
    <submittedName>
        <fullName evidence="2">Uncharacterized protein</fullName>
    </submittedName>
</protein>
<keyword evidence="3" id="KW-1185">Reference proteome</keyword>
<evidence type="ECO:0000313" key="3">
    <source>
        <dbReference type="Proteomes" id="UP000266861"/>
    </source>
</evidence>
<name>A0A397GCD5_9GLOM</name>